<accession>A0A7J8S2R4</accession>
<feature type="non-terminal residue" evidence="2">
    <location>
        <position position="1"/>
    </location>
</feature>
<organism evidence="2 3">
    <name type="scientific">Gossypium davidsonii</name>
    <name type="common">Davidson's cotton</name>
    <name type="synonym">Gossypium klotzschianum subsp. davidsonii</name>
    <dbReference type="NCBI Taxonomy" id="34287"/>
    <lineage>
        <taxon>Eukaryota</taxon>
        <taxon>Viridiplantae</taxon>
        <taxon>Streptophyta</taxon>
        <taxon>Embryophyta</taxon>
        <taxon>Tracheophyta</taxon>
        <taxon>Spermatophyta</taxon>
        <taxon>Magnoliopsida</taxon>
        <taxon>eudicotyledons</taxon>
        <taxon>Gunneridae</taxon>
        <taxon>Pentapetalae</taxon>
        <taxon>rosids</taxon>
        <taxon>malvids</taxon>
        <taxon>Malvales</taxon>
        <taxon>Malvaceae</taxon>
        <taxon>Malvoideae</taxon>
        <taxon>Gossypium</taxon>
    </lineage>
</organism>
<keyword evidence="3" id="KW-1185">Reference proteome</keyword>
<dbReference type="Pfam" id="PF10536">
    <property type="entry name" value="PMD"/>
    <property type="match status" value="1"/>
</dbReference>
<dbReference type="Proteomes" id="UP000593561">
    <property type="component" value="Unassembled WGS sequence"/>
</dbReference>
<name>A0A7J8S2R4_GOSDV</name>
<feature type="domain" description="Aminotransferase-like plant mobile" evidence="1">
    <location>
        <begin position="2"/>
        <end position="129"/>
    </location>
</feature>
<dbReference type="PANTHER" id="PTHR46033:SF8">
    <property type="entry name" value="PROTEIN MAINTENANCE OF MERISTEMS-LIKE"/>
    <property type="match status" value="1"/>
</dbReference>
<dbReference type="PANTHER" id="PTHR46033">
    <property type="entry name" value="PROTEIN MAIN-LIKE 2"/>
    <property type="match status" value="1"/>
</dbReference>
<dbReference type="GO" id="GO:0010073">
    <property type="term" value="P:meristem maintenance"/>
    <property type="evidence" value="ECO:0007669"/>
    <property type="project" value="InterPro"/>
</dbReference>
<evidence type="ECO:0000259" key="1">
    <source>
        <dbReference type="Pfam" id="PF10536"/>
    </source>
</evidence>
<dbReference type="EMBL" id="JABFAC010000008">
    <property type="protein sequence ID" value="MBA0620225.1"/>
    <property type="molecule type" value="Genomic_DNA"/>
</dbReference>
<reference evidence="2 3" key="1">
    <citation type="journal article" date="2019" name="Genome Biol. Evol.">
        <title>Insights into the evolution of the New World diploid cottons (Gossypium, subgenus Houzingenia) based on genome sequencing.</title>
        <authorList>
            <person name="Grover C.E."/>
            <person name="Arick M.A. 2nd"/>
            <person name="Thrash A."/>
            <person name="Conover J.L."/>
            <person name="Sanders W.S."/>
            <person name="Peterson D.G."/>
            <person name="Frelichowski J.E."/>
            <person name="Scheffler J.A."/>
            <person name="Scheffler B.E."/>
            <person name="Wendel J.F."/>
        </authorList>
    </citation>
    <scope>NUCLEOTIDE SEQUENCE [LARGE SCALE GENOMIC DNA]</scope>
    <source>
        <strain evidence="2">27</strain>
        <tissue evidence="2">Leaf</tissue>
    </source>
</reference>
<evidence type="ECO:0000313" key="2">
    <source>
        <dbReference type="EMBL" id="MBA0620225.1"/>
    </source>
</evidence>
<dbReference type="AlphaFoldDB" id="A0A7J8S2R4"/>
<gene>
    <name evidence="2" type="ORF">Godav_005982</name>
</gene>
<sequence length="239" mass="27638">MQTFHFPCGTITLEDVQIQLGLPMDGPVMTRLVTAMDWRDVYEQLLGRVSETIYGARIDMNLLKRNFGGLDGELSKVQKVKHARKYIDMIIEGLLMPNKSRNLVHLRWLLKLMEFKEVGELSWGVSRVSNIVSRDAWNHELSYLGLLEKLQDIWILLDQRSEVEHVKLPLVVYTTMEIYESNRVMRKFHAEYINLWNNRYQDLPTREVIIAPESGVPVEMGPSSTLMQELTSMPAPPPV</sequence>
<proteinExistence type="predicted"/>
<protein>
    <recommendedName>
        <fullName evidence="1">Aminotransferase-like plant mobile domain-containing protein</fullName>
    </recommendedName>
</protein>
<dbReference type="InterPro" id="IPR019557">
    <property type="entry name" value="AminoTfrase-like_pln_mobile"/>
</dbReference>
<evidence type="ECO:0000313" key="3">
    <source>
        <dbReference type="Proteomes" id="UP000593561"/>
    </source>
</evidence>
<comment type="caution">
    <text evidence="2">The sequence shown here is derived from an EMBL/GenBank/DDBJ whole genome shotgun (WGS) entry which is preliminary data.</text>
</comment>
<dbReference type="InterPro" id="IPR044824">
    <property type="entry name" value="MAIN-like"/>
</dbReference>